<accession>A0A6N8KV42</accession>
<feature type="domain" description="Peptidase S24/S26A/S26B/S26C" evidence="1">
    <location>
        <begin position="7"/>
        <end position="103"/>
    </location>
</feature>
<evidence type="ECO:0000313" key="3">
    <source>
        <dbReference type="Proteomes" id="UP000435036"/>
    </source>
</evidence>
<name>A0A6N8KV42_9SPHI</name>
<protein>
    <recommendedName>
        <fullName evidence="1">Peptidase S24/S26A/S26B/S26C domain-containing protein</fullName>
    </recommendedName>
</protein>
<gene>
    <name evidence="2" type="ORF">GQF63_02975</name>
</gene>
<dbReference type="InterPro" id="IPR015927">
    <property type="entry name" value="Peptidase_S24_S26A/B/C"/>
</dbReference>
<sequence length="149" mass="17327">MDETLGHRKIQINNEVFFAEILSDIRSGKTVKINVIGNSMLPFLRYGDQVLLEAVDLDNIQPGDIVLARYKKQYILHRIRRIKGDTVFLIGDNNLQLIEEVSKSELLAKVLQGFRGQKQLHLYSRKSIVKSTLYYYLRPLRRVVSKIIR</sequence>
<dbReference type="Pfam" id="PF00717">
    <property type="entry name" value="Peptidase_S24"/>
    <property type="match status" value="1"/>
</dbReference>
<dbReference type="RefSeq" id="WP_160367627.1">
    <property type="nucleotide sequence ID" value="NZ_WSQA01000002.1"/>
</dbReference>
<dbReference type="OrthoDB" id="9795228at2"/>
<dbReference type="AlphaFoldDB" id="A0A6N8KV42"/>
<dbReference type="Proteomes" id="UP000435036">
    <property type="component" value="Unassembled WGS sequence"/>
</dbReference>
<proteinExistence type="predicted"/>
<dbReference type="EMBL" id="WSQA01000002">
    <property type="protein sequence ID" value="MVZ60977.1"/>
    <property type="molecule type" value="Genomic_DNA"/>
</dbReference>
<organism evidence="2 3">
    <name type="scientific">Sphingobacterium humi</name>
    <dbReference type="NCBI Taxonomy" id="1796905"/>
    <lineage>
        <taxon>Bacteria</taxon>
        <taxon>Pseudomonadati</taxon>
        <taxon>Bacteroidota</taxon>
        <taxon>Sphingobacteriia</taxon>
        <taxon>Sphingobacteriales</taxon>
        <taxon>Sphingobacteriaceae</taxon>
        <taxon>Sphingobacterium</taxon>
    </lineage>
</organism>
<keyword evidence="3" id="KW-1185">Reference proteome</keyword>
<comment type="caution">
    <text evidence="2">The sequence shown here is derived from an EMBL/GenBank/DDBJ whole genome shotgun (WGS) entry which is preliminary data.</text>
</comment>
<evidence type="ECO:0000259" key="1">
    <source>
        <dbReference type="Pfam" id="PF00717"/>
    </source>
</evidence>
<dbReference type="CDD" id="cd06462">
    <property type="entry name" value="Peptidase_S24_S26"/>
    <property type="match status" value="1"/>
</dbReference>
<reference evidence="2 3" key="1">
    <citation type="submission" date="2019-12" db="EMBL/GenBank/DDBJ databases">
        <authorList>
            <person name="Dong K."/>
        </authorList>
    </citation>
    <scope>NUCLEOTIDE SEQUENCE [LARGE SCALE GENOMIC DNA]</scope>
    <source>
        <strain evidence="2 3">JCM 31225</strain>
    </source>
</reference>
<dbReference type="InterPro" id="IPR036286">
    <property type="entry name" value="LexA/Signal_pep-like_sf"/>
</dbReference>
<evidence type="ECO:0000313" key="2">
    <source>
        <dbReference type="EMBL" id="MVZ60977.1"/>
    </source>
</evidence>
<dbReference type="Gene3D" id="2.10.109.10">
    <property type="entry name" value="Umud Fragment, subunit A"/>
    <property type="match status" value="1"/>
</dbReference>
<dbReference type="SUPFAM" id="SSF51306">
    <property type="entry name" value="LexA/Signal peptidase"/>
    <property type="match status" value="1"/>
</dbReference>